<dbReference type="PANTHER" id="PTHR10773">
    <property type="entry name" value="DNA-DIRECTED RNA POLYMERASES I, II, AND III SUBUNIT RPABC2"/>
    <property type="match status" value="1"/>
</dbReference>
<reference evidence="2 3" key="1">
    <citation type="journal article" date="2022" name="Nat. Ecol. Evol.">
        <title>A masculinizing supergene underlies an exaggerated male reproductive morph in a spider.</title>
        <authorList>
            <person name="Hendrickx F."/>
            <person name="De Corte Z."/>
            <person name="Sonet G."/>
            <person name="Van Belleghem S.M."/>
            <person name="Kostlbacher S."/>
            <person name="Vangestel C."/>
        </authorList>
    </citation>
    <scope>NUCLEOTIDE SEQUENCE [LARGE SCALE GENOMIC DNA]</scope>
    <source>
        <strain evidence="2">W744_W776</strain>
    </source>
</reference>
<proteinExistence type="predicted"/>
<feature type="region of interest" description="Disordered" evidence="1">
    <location>
        <begin position="345"/>
        <end position="377"/>
    </location>
</feature>
<feature type="region of interest" description="Disordered" evidence="1">
    <location>
        <begin position="1"/>
        <end position="76"/>
    </location>
</feature>
<name>A0AAV6U314_9ARAC</name>
<dbReference type="EMBL" id="JAFNEN010000701">
    <property type="protein sequence ID" value="KAG8178363.1"/>
    <property type="molecule type" value="Genomic_DNA"/>
</dbReference>
<gene>
    <name evidence="2" type="ORF">JTE90_027232</name>
</gene>
<feature type="compositionally biased region" description="Polar residues" evidence="1">
    <location>
        <begin position="40"/>
        <end position="76"/>
    </location>
</feature>
<evidence type="ECO:0000313" key="2">
    <source>
        <dbReference type="EMBL" id="KAG8178363.1"/>
    </source>
</evidence>
<dbReference type="Proteomes" id="UP000827092">
    <property type="component" value="Unassembled WGS sequence"/>
</dbReference>
<feature type="compositionally biased region" description="Basic and acidic residues" evidence="1">
    <location>
        <begin position="351"/>
        <end position="361"/>
    </location>
</feature>
<organism evidence="2 3">
    <name type="scientific">Oedothorax gibbosus</name>
    <dbReference type="NCBI Taxonomy" id="931172"/>
    <lineage>
        <taxon>Eukaryota</taxon>
        <taxon>Metazoa</taxon>
        <taxon>Ecdysozoa</taxon>
        <taxon>Arthropoda</taxon>
        <taxon>Chelicerata</taxon>
        <taxon>Arachnida</taxon>
        <taxon>Araneae</taxon>
        <taxon>Araneomorphae</taxon>
        <taxon>Entelegynae</taxon>
        <taxon>Araneoidea</taxon>
        <taxon>Linyphiidae</taxon>
        <taxon>Erigoninae</taxon>
        <taxon>Oedothorax</taxon>
    </lineage>
</organism>
<dbReference type="AlphaFoldDB" id="A0AAV6U314"/>
<feature type="compositionally biased region" description="Polar residues" evidence="1">
    <location>
        <begin position="113"/>
        <end position="132"/>
    </location>
</feature>
<feature type="region of interest" description="Disordered" evidence="1">
    <location>
        <begin position="101"/>
        <end position="132"/>
    </location>
</feature>
<dbReference type="PANTHER" id="PTHR10773:SF19">
    <property type="match status" value="1"/>
</dbReference>
<accession>A0AAV6U314</accession>
<protein>
    <submittedName>
        <fullName evidence="2">Uncharacterized protein</fullName>
    </submittedName>
</protein>
<feature type="compositionally biased region" description="Polar residues" evidence="1">
    <location>
        <begin position="15"/>
        <end position="33"/>
    </location>
</feature>
<evidence type="ECO:0000256" key="1">
    <source>
        <dbReference type="SAM" id="MobiDB-lite"/>
    </source>
</evidence>
<keyword evidence="3" id="KW-1185">Reference proteome</keyword>
<sequence>MRTNRHLFSGKSYVGYSNNEKSLVTSNGEQNPPNDEDEFPSQQFWSSLNSATPLQIEEQPSTSSYHTDTEKPLTTFQKNDQKELSLDDDEFPTQQFWSSLSSVPPLLTEEDQPSTSSQRPFTETHSENVTNFQRKDKHISFLNEDDEFPTQQFWSSLNSVTQLPDVEAQPATSPSQSTEIPLDALAIVQKLRSPRLSKKMEAKRRRLCGESYVGYRRDGNRKIVQDQPRRQKKLGPACTSWVCSQSSVRKCDSITKEQRTVIFQNFWKTMDWAQRKQFVLNMVGRIPVKRRTKADAVSKRDFTLNYHLCVNGEKMQVCQTMFLQTLDIKKWTVRYWVDCASSRNISDEQEEGTREGKREQFDAEELPLEMDQKARVK</sequence>
<evidence type="ECO:0000313" key="3">
    <source>
        <dbReference type="Proteomes" id="UP000827092"/>
    </source>
</evidence>
<comment type="caution">
    <text evidence="2">The sequence shown here is derived from an EMBL/GenBank/DDBJ whole genome shotgun (WGS) entry which is preliminary data.</text>
</comment>